<organism evidence="8 9">
    <name type="scientific">Agrobacterium rubi TR3 = NBRC 13261</name>
    <dbReference type="NCBI Taxonomy" id="1368415"/>
    <lineage>
        <taxon>Bacteria</taxon>
        <taxon>Pseudomonadati</taxon>
        <taxon>Pseudomonadota</taxon>
        <taxon>Alphaproteobacteria</taxon>
        <taxon>Hyphomicrobiales</taxon>
        <taxon>Rhizobiaceae</taxon>
        <taxon>Rhizobium/Agrobacterium group</taxon>
        <taxon>Agrobacterium</taxon>
    </lineage>
</organism>
<accession>A0A081CUW7</accession>
<comment type="similarity">
    <text evidence="1">Belongs to the CcdB toxin family.</text>
</comment>
<dbReference type="Pfam" id="PF01845">
    <property type="entry name" value="CcdB"/>
    <property type="match status" value="1"/>
</dbReference>
<dbReference type="InterPro" id="IPR011067">
    <property type="entry name" value="Plasmid_toxin/cell-grow_inhib"/>
</dbReference>
<evidence type="ECO:0000256" key="2">
    <source>
        <dbReference type="ARBA" id="ARBA00015075"/>
    </source>
</evidence>
<dbReference type="OrthoDB" id="9813510at2"/>
<proteinExistence type="inferred from homology"/>
<dbReference type="EMBL" id="BBJU01000012">
    <property type="protein sequence ID" value="GAK70463.1"/>
    <property type="molecule type" value="Genomic_DNA"/>
</dbReference>
<sequence length="99" mass="11175">MARFCVYRMVGGHILLLDLQADILDDLKTRVVAPLYPADQLTWSLAKLSPRFTIRGEVFVMATQRMVAVPIQEIGDFVADLSNRRDDIVAATDFLFQGF</sequence>
<dbReference type="eggNOG" id="ENOG5032YCB">
    <property type="taxonomic scope" value="Bacteria"/>
</dbReference>
<evidence type="ECO:0000256" key="3">
    <source>
        <dbReference type="ARBA" id="ARBA00022491"/>
    </source>
</evidence>
<gene>
    <name evidence="8" type="ORF">RRU01S_12_00460</name>
</gene>
<evidence type="ECO:0000256" key="5">
    <source>
        <dbReference type="ARBA" id="ARBA00023163"/>
    </source>
</evidence>
<evidence type="ECO:0000256" key="6">
    <source>
        <dbReference type="ARBA" id="ARBA00029628"/>
    </source>
</evidence>
<protein>
    <recommendedName>
        <fullName evidence="2">Toxin CcdB</fullName>
    </recommendedName>
    <alternativeName>
        <fullName evidence="7">Cytotoxic protein CcdB</fullName>
    </alternativeName>
    <alternativeName>
        <fullName evidence="6">Protein LetD</fullName>
    </alternativeName>
</protein>
<dbReference type="SUPFAM" id="SSF50118">
    <property type="entry name" value="Cell growth inhibitor/plasmid maintenance toxic component"/>
    <property type="match status" value="1"/>
</dbReference>
<reference evidence="8 9" key="1">
    <citation type="submission" date="2014-08" db="EMBL/GenBank/DDBJ databases">
        <title>Whole genome shotgun sequence of Rhizobium rubi NBRC 13261.</title>
        <authorList>
            <person name="Katano-Makiyama Y."/>
            <person name="Hosoyama A."/>
            <person name="Hashimoto M."/>
            <person name="Hosoyama Y."/>
            <person name="Noguchi M."/>
            <person name="Tsuchikane K."/>
            <person name="Uohara A."/>
            <person name="Ohji S."/>
            <person name="Ichikawa N."/>
            <person name="Kimura A."/>
            <person name="Yamazoe A."/>
            <person name="Fujita N."/>
        </authorList>
    </citation>
    <scope>NUCLEOTIDE SEQUENCE [LARGE SCALE GENOMIC DNA]</scope>
    <source>
        <strain evidence="8 9">NBRC 13261</strain>
    </source>
</reference>
<evidence type="ECO:0000256" key="7">
    <source>
        <dbReference type="ARBA" id="ARBA00033135"/>
    </source>
</evidence>
<keyword evidence="4" id="KW-0805">Transcription regulation</keyword>
<name>A0A081CUW7_9HYPH</name>
<dbReference type="GO" id="GO:0008657">
    <property type="term" value="F:DNA topoisomerase type II (double strand cut, ATP-hydrolyzing) inhibitor activity"/>
    <property type="evidence" value="ECO:0007669"/>
    <property type="project" value="InterPro"/>
</dbReference>
<evidence type="ECO:0000256" key="4">
    <source>
        <dbReference type="ARBA" id="ARBA00023015"/>
    </source>
</evidence>
<dbReference type="Gene3D" id="2.30.30.110">
    <property type="match status" value="1"/>
</dbReference>
<evidence type="ECO:0000313" key="8">
    <source>
        <dbReference type="EMBL" id="GAK70463.1"/>
    </source>
</evidence>
<dbReference type="RefSeq" id="WP_045230052.1">
    <property type="nucleotide sequence ID" value="NZ_BBJU01000012.1"/>
</dbReference>
<dbReference type="AlphaFoldDB" id="A0A081CUW7"/>
<dbReference type="GO" id="GO:0006276">
    <property type="term" value="P:plasmid maintenance"/>
    <property type="evidence" value="ECO:0007669"/>
    <property type="project" value="InterPro"/>
</dbReference>
<keyword evidence="5" id="KW-0804">Transcription</keyword>
<keyword evidence="3" id="KW-0678">Repressor</keyword>
<dbReference type="InterPro" id="IPR002712">
    <property type="entry name" value="CcdB"/>
</dbReference>
<evidence type="ECO:0000256" key="1">
    <source>
        <dbReference type="ARBA" id="ARBA00005230"/>
    </source>
</evidence>
<comment type="caution">
    <text evidence="8">The sequence shown here is derived from an EMBL/GenBank/DDBJ whole genome shotgun (WGS) entry which is preliminary data.</text>
</comment>
<dbReference type="Proteomes" id="UP000028701">
    <property type="component" value="Unassembled WGS sequence"/>
</dbReference>
<evidence type="ECO:0000313" key="9">
    <source>
        <dbReference type="Proteomes" id="UP000028701"/>
    </source>
</evidence>